<accession>A0A8J8PI03</accession>
<gene>
    <name evidence="2" type="ORF">A3207_07340</name>
</gene>
<dbReference type="RefSeq" id="WP_020448294.1">
    <property type="nucleotide sequence ID" value="NZ_CAYAXV010000008.1"/>
</dbReference>
<dbReference type="SUPFAM" id="SSF159127">
    <property type="entry name" value="HupF/HypC-like"/>
    <property type="match status" value="1"/>
</dbReference>
<dbReference type="PANTHER" id="PTHR35177:SF2">
    <property type="entry name" value="HYDROGENASE MATURATION FACTOR HYBG"/>
    <property type="match status" value="1"/>
</dbReference>
<dbReference type="EMBL" id="LVVT01000007">
    <property type="protein sequence ID" value="TQS84119.1"/>
    <property type="molecule type" value="Genomic_DNA"/>
</dbReference>
<evidence type="ECO:0000256" key="1">
    <source>
        <dbReference type="ARBA" id="ARBA00006018"/>
    </source>
</evidence>
<dbReference type="FunFam" id="2.30.30.140:FF:000022">
    <property type="entry name" value="Hydrogenase assembly chaperone HybG"/>
    <property type="match status" value="1"/>
</dbReference>
<dbReference type="Proteomes" id="UP000752814">
    <property type="component" value="Unassembled WGS sequence"/>
</dbReference>
<dbReference type="PANTHER" id="PTHR35177">
    <property type="entry name" value="HYDROGENASE MATURATION FACTOR HYBG"/>
    <property type="match status" value="1"/>
</dbReference>
<dbReference type="Pfam" id="PF01455">
    <property type="entry name" value="HupF_HypC"/>
    <property type="match status" value="1"/>
</dbReference>
<comment type="caution">
    <text evidence="2">The sequence shown here is derived from an EMBL/GenBank/DDBJ whole genome shotgun (WGS) entry which is preliminary data.</text>
</comment>
<organism evidence="2 3">
    <name type="scientific">Candidatus Methanomassiliicoccus intestinalis</name>
    <dbReference type="NCBI Taxonomy" id="1406512"/>
    <lineage>
        <taxon>Archaea</taxon>
        <taxon>Methanobacteriati</taxon>
        <taxon>Thermoplasmatota</taxon>
        <taxon>Thermoplasmata</taxon>
        <taxon>Methanomassiliicoccales</taxon>
        <taxon>Methanomassiliicoccaceae</taxon>
        <taxon>Methanomassiliicoccus</taxon>
    </lineage>
</organism>
<dbReference type="NCBIfam" id="TIGR00074">
    <property type="entry name" value="hypC_hupF"/>
    <property type="match status" value="1"/>
</dbReference>
<dbReference type="GO" id="GO:0051604">
    <property type="term" value="P:protein maturation"/>
    <property type="evidence" value="ECO:0007669"/>
    <property type="project" value="TreeGrafter"/>
</dbReference>
<dbReference type="GeneID" id="41322815"/>
<reference evidence="2" key="1">
    <citation type="submission" date="2016-03" db="EMBL/GenBank/DDBJ databases">
        <authorList>
            <person name="Borrel G."/>
            <person name="Mccann A."/>
            <person name="O'Toole P.W."/>
        </authorList>
    </citation>
    <scope>NUCLEOTIDE SEQUENCE</scope>
    <source>
        <strain evidence="2">183</strain>
    </source>
</reference>
<protein>
    <submittedName>
        <fullName evidence="2">Hydrogenase assembly protein HypC</fullName>
    </submittedName>
</protein>
<dbReference type="AlphaFoldDB" id="A0A8J8PI03"/>
<dbReference type="PROSITE" id="PS01097">
    <property type="entry name" value="HUPF_HYPC"/>
    <property type="match status" value="1"/>
</dbReference>
<dbReference type="Gene3D" id="2.30.30.140">
    <property type="match status" value="1"/>
</dbReference>
<sequence length="78" mass="8598">MCLAVPGQIVSIEGPQADVDFGGVLKKVNVSLIEGHVGDWVVVHAGFAIETMDEEEAQETLQTWKELLEMEEELEKSN</sequence>
<dbReference type="InterPro" id="IPR001109">
    <property type="entry name" value="Hydrogenase_HupF/HypC"/>
</dbReference>
<name>A0A8J8PI03_9ARCH</name>
<evidence type="ECO:0000313" key="2">
    <source>
        <dbReference type="EMBL" id="TQS84119.1"/>
    </source>
</evidence>
<dbReference type="GO" id="GO:1902670">
    <property type="term" value="F:carbon dioxide binding"/>
    <property type="evidence" value="ECO:0007669"/>
    <property type="project" value="TreeGrafter"/>
</dbReference>
<comment type="similarity">
    <text evidence="1">Belongs to the HupF/HypC family.</text>
</comment>
<dbReference type="PRINTS" id="PR00445">
    <property type="entry name" value="HUPFHYPC"/>
</dbReference>
<proteinExistence type="inferred from homology"/>
<dbReference type="InterPro" id="IPR019812">
    <property type="entry name" value="Hydgase_assmbl_chp_CS"/>
</dbReference>
<dbReference type="OMA" id="MCLAIPC"/>
<evidence type="ECO:0000313" key="3">
    <source>
        <dbReference type="Proteomes" id="UP000752814"/>
    </source>
</evidence>
<dbReference type="GO" id="GO:0005506">
    <property type="term" value="F:iron ion binding"/>
    <property type="evidence" value="ECO:0007669"/>
    <property type="project" value="TreeGrafter"/>
</dbReference>